<comment type="similarity">
    <text evidence="4">Belongs to the phosphohexose mutase family.</text>
</comment>
<comment type="caution">
    <text evidence="14">The sequence shown here is derived from an EMBL/GenBank/DDBJ whole genome shotgun (WGS) entry which is preliminary data.</text>
</comment>
<feature type="domain" description="Alpha-D-phosphohexomutase C-terminal" evidence="11">
    <location>
        <begin position="523"/>
        <end position="553"/>
    </location>
</feature>
<dbReference type="PANTHER" id="PTHR45955">
    <property type="entry name" value="PHOSPHOACETYLGLUCOSAMINE MUTASE"/>
    <property type="match status" value="1"/>
</dbReference>
<dbReference type="InterPro" id="IPR016055">
    <property type="entry name" value="A-D-PHexomutase_a/b/a-I/II/III"/>
</dbReference>
<accession>A0A504YMN6</accession>
<evidence type="ECO:0000256" key="10">
    <source>
        <dbReference type="ARBA" id="ARBA00032065"/>
    </source>
</evidence>
<dbReference type="SUPFAM" id="SSF55957">
    <property type="entry name" value="Phosphoglucomutase, C-terminal domain"/>
    <property type="match status" value="1"/>
</dbReference>
<dbReference type="SUPFAM" id="SSF53738">
    <property type="entry name" value="Phosphoglucomutase, first 3 domains"/>
    <property type="match status" value="2"/>
</dbReference>
<evidence type="ECO:0000313" key="14">
    <source>
        <dbReference type="EMBL" id="TPP58990.1"/>
    </source>
</evidence>
<dbReference type="GO" id="GO:0006048">
    <property type="term" value="P:UDP-N-acetylglucosamine biosynthetic process"/>
    <property type="evidence" value="ECO:0007669"/>
    <property type="project" value="TreeGrafter"/>
</dbReference>
<dbReference type="EMBL" id="SUNJ01011306">
    <property type="protein sequence ID" value="TPP58990.1"/>
    <property type="molecule type" value="Genomic_DNA"/>
</dbReference>
<keyword evidence="6" id="KW-0479">Metal-binding</keyword>
<name>A0A504YMN6_FASGI</name>
<evidence type="ECO:0000256" key="8">
    <source>
        <dbReference type="ARBA" id="ARBA00023235"/>
    </source>
</evidence>
<dbReference type="InterPro" id="IPR005844">
    <property type="entry name" value="A-D-PHexomutase_a/b/a-I"/>
</dbReference>
<evidence type="ECO:0000256" key="6">
    <source>
        <dbReference type="ARBA" id="ARBA00022723"/>
    </source>
</evidence>
<evidence type="ECO:0000256" key="1">
    <source>
        <dbReference type="ARBA" id="ARBA00000558"/>
    </source>
</evidence>
<dbReference type="GO" id="GO:0005975">
    <property type="term" value="P:carbohydrate metabolic process"/>
    <property type="evidence" value="ECO:0007669"/>
    <property type="project" value="InterPro"/>
</dbReference>
<evidence type="ECO:0000259" key="11">
    <source>
        <dbReference type="Pfam" id="PF00408"/>
    </source>
</evidence>
<sequence length="578" mass="63194">MATASIRNAVAAALKEHKPTSGVSFGTAGFRCQASKLSGIAFRVGVLAAVRSLNKGQFVGVMITASHNPPCDNGIKLIDPDGGMLKASWEPVVMEFMECSESDGSTWLAGHLDNPETESIPRVLVGFDTRDSSPQLAAEVRQGVEAMHGLCMCLNLVTTPQLHYAVYHMNQRTQHESPRKQPVVPDLCQVYVNRFTTRFCRGLDGLKQMKESGPVQPVLLNVDCANGIGSKVLSLVRHEMTNSNCPVRLQLYNTQTKRSDWLNKNCGADFIKLNGKAPHIYDRDPGAFPLDPGNRWATIDGDGDRLLYFYIPDAPDSTTGTGDEPKIVLLDGDRISCLFATLIKRLLPQDRKLTVGVIQTAYANAASSIYLEHELGVPVVCVPTGVKHLHRAAQKFDFGIYFEANGHGTVLYSSAALERARSLTPDHPLVVFVSLTNTTIGDAITDIMMVEYALAYLGWSLSDWAGLYTEFASRQLKVTVERPHLIQTVDAERRISCPAQLQDAIDGVVESVRKATNQPNASRAFVRPSGTENMVRVYAESITQPLTDWLATKVAILTHRLARGTGEPLPDPGSMPLP</sequence>
<dbReference type="STRING" id="46835.A0A504YMN6"/>
<evidence type="ECO:0000256" key="5">
    <source>
        <dbReference type="ARBA" id="ARBA00012731"/>
    </source>
</evidence>
<comment type="cofactor">
    <cofactor evidence="2">
        <name>Mg(2+)</name>
        <dbReference type="ChEBI" id="CHEBI:18420"/>
    </cofactor>
</comment>
<dbReference type="Proteomes" id="UP000316759">
    <property type="component" value="Unassembled WGS sequence"/>
</dbReference>
<keyword evidence="15" id="KW-1185">Reference proteome</keyword>
<evidence type="ECO:0000313" key="15">
    <source>
        <dbReference type="Proteomes" id="UP000316759"/>
    </source>
</evidence>
<evidence type="ECO:0000256" key="9">
    <source>
        <dbReference type="ARBA" id="ARBA00031926"/>
    </source>
</evidence>
<dbReference type="AlphaFoldDB" id="A0A504YMN6"/>
<keyword evidence="7" id="KW-0460">Magnesium</keyword>
<keyword evidence="8" id="KW-0413">Isomerase</keyword>
<feature type="domain" description="Alpha-D-phosphohexomutase alpha/beta/alpha" evidence="12">
    <location>
        <begin position="118"/>
        <end position="170"/>
    </location>
</feature>
<dbReference type="EC" id="5.4.2.3" evidence="5"/>
<dbReference type="FunFam" id="3.40.120.10:FF:000013">
    <property type="entry name" value="Phosphoacetylglucosamine mutase"/>
    <property type="match status" value="1"/>
</dbReference>
<proteinExistence type="inferred from homology"/>
<dbReference type="GO" id="GO:0000287">
    <property type="term" value="F:magnesium ion binding"/>
    <property type="evidence" value="ECO:0007669"/>
    <property type="project" value="InterPro"/>
</dbReference>
<protein>
    <recommendedName>
        <fullName evidence="5">phosphoacetylglucosamine mutase</fullName>
        <ecNumber evidence="5">5.4.2.3</ecNumber>
    </recommendedName>
    <alternativeName>
        <fullName evidence="10">Acetylglucosamine phosphomutase</fullName>
    </alternativeName>
    <alternativeName>
        <fullName evidence="9">N-acetylglucosamine-phosphate mutase</fullName>
    </alternativeName>
</protein>
<feature type="domain" description="Alpha-D-phosphohexomutase alpha/beta/alpha" evidence="12">
    <location>
        <begin position="49"/>
        <end position="95"/>
    </location>
</feature>
<dbReference type="InterPro" id="IPR036900">
    <property type="entry name" value="A-D-PHexomutase_C_sf"/>
</dbReference>
<dbReference type="GO" id="GO:0004610">
    <property type="term" value="F:phosphoacetylglucosamine mutase activity"/>
    <property type="evidence" value="ECO:0007669"/>
    <property type="project" value="UniProtKB-EC"/>
</dbReference>
<evidence type="ECO:0000256" key="3">
    <source>
        <dbReference type="ARBA" id="ARBA00004865"/>
    </source>
</evidence>
<evidence type="ECO:0000259" key="12">
    <source>
        <dbReference type="Pfam" id="PF02878"/>
    </source>
</evidence>
<evidence type="ECO:0000256" key="7">
    <source>
        <dbReference type="ARBA" id="ARBA00022842"/>
    </source>
</evidence>
<evidence type="ECO:0000256" key="4">
    <source>
        <dbReference type="ARBA" id="ARBA00010231"/>
    </source>
</evidence>
<comment type="catalytic activity">
    <reaction evidence="1">
        <text>N-acetyl-alpha-D-glucosamine 1-phosphate = N-acetyl-D-glucosamine 6-phosphate</text>
        <dbReference type="Rhea" id="RHEA:23804"/>
        <dbReference type="ChEBI" id="CHEBI:57513"/>
        <dbReference type="ChEBI" id="CHEBI:57776"/>
        <dbReference type="EC" id="5.4.2.3"/>
    </reaction>
</comment>
<dbReference type="Gene3D" id="3.40.120.10">
    <property type="entry name" value="Alpha-D-Glucose-1,6-Bisphosphate, subunit A, domain 3"/>
    <property type="match status" value="1"/>
</dbReference>
<dbReference type="Gene3D" id="3.30.310.50">
    <property type="entry name" value="Alpha-D-phosphohexomutase, C-terminal domain"/>
    <property type="match status" value="1"/>
</dbReference>
<evidence type="ECO:0000256" key="2">
    <source>
        <dbReference type="ARBA" id="ARBA00001946"/>
    </source>
</evidence>
<organism evidence="14 15">
    <name type="scientific">Fasciola gigantica</name>
    <name type="common">Giant liver fluke</name>
    <dbReference type="NCBI Taxonomy" id="46835"/>
    <lineage>
        <taxon>Eukaryota</taxon>
        <taxon>Metazoa</taxon>
        <taxon>Spiralia</taxon>
        <taxon>Lophotrochozoa</taxon>
        <taxon>Platyhelminthes</taxon>
        <taxon>Trematoda</taxon>
        <taxon>Digenea</taxon>
        <taxon>Plagiorchiida</taxon>
        <taxon>Echinostomata</taxon>
        <taxon>Echinostomatoidea</taxon>
        <taxon>Fasciolidae</taxon>
        <taxon>Fasciola</taxon>
    </lineage>
</organism>
<feature type="domain" description="Phosphoacetylglucosamine mutase AMG1" evidence="13">
    <location>
        <begin position="331"/>
        <end position="459"/>
    </location>
</feature>
<dbReference type="Pfam" id="PF21404">
    <property type="entry name" value="AMG1_III"/>
    <property type="match status" value="1"/>
</dbReference>
<dbReference type="Pfam" id="PF02878">
    <property type="entry name" value="PGM_PMM_I"/>
    <property type="match status" value="2"/>
</dbReference>
<gene>
    <name evidence="14" type="ORF">FGIG_09558</name>
</gene>
<evidence type="ECO:0000259" key="13">
    <source>
        <dbReference type="Pfam" id="PF21404"/>
    </source>
</evidence>
<dbReference type="InterPro" id="IPR005843">
    <property type="entry name" value="A-D-PHexomutase_C"/>
</dbReference>
<dbReference type="PANTHER" id="PTHR45955:SF1">
    <property type="entry name" value="PHOSPHOACETYLGLUCOSAMINE MUTASE"/>
    <property type="match status" value="1"/>
</dbReference>
<dbReference type="PROSITE" id="PS00710">
    <property type="entry name" value="PGM_PMM"/>
    <property type="match status" value="1"/>
</dbReference>
<dbReference type="InterPro" id="IPR016066">
    <property type="entry name" value="A-D-PHexomutase_CS"/>
</dbReference>
<reference evidence="14 15" key="1">
    <citation type="submission" date="2019-04" db="EMBL/GenBank/DDBJ databases">
        <title>Annotation for the trematode Fasciola gigantica.</title>
        <authorList>
            <person name="Choi Y.-J."/>
        </authorList>
    </citation>
    <scope>NUCLEOTIDE SEQUENCE [LARGE SCALE GENOMIC DNA]</scope>
    <source>
        <strain evidence="14">Uganda_cow_1</strain>
    </source>
</reference>
<dbReference type="Pfam" id="PF00408">
    <property type="entry name" value="PGM_PMM_IV"/>
    <property type="match status" value="1"/>
</dbReference>
<dbReference type="OrthoDB" id="1928at2759"/>
<dbReference type="InterPro" id="IPR049022">
    <property type="entry name" value="AMG1_III"/>
</dbReference>
<comment type="pathway">
    <text evidence="3">Nucleotide-sugar biosynthesis; UDP-N-acetyl-alpha-D-glucosamine biosynthesis; N-acetyl-alpha-D-glucosamine 1-phosphate from alpha-D-glucosamine 6-phosphate (route I): step 2/2.</text>
</comment>